<reference evidence="2" key="2">
    <citation type="submission" date="2020-05" db="UniProtKB">
        <authorList>
            <consortium name="EnsemblMetazoa"/>
        </authorList>
    </citation>
    <scope>IDENTIFICATION</scope>
</reference>
<evidence type="ECO:0000313" key="3">
    <source>
        <dbReference type="Proteomes" id="UP000030765"/>
    </source>
</evidence>
<dbReference type="EMBL" id="ATLV01014623">
    <property type="status" value="NOT_ANNOTATED_CDS"/>
    <property type="molecule type" value="Genomic_DNA"/>
</dbReference>
<dbReference type="Proteomes" id="UP000030765">
    <property type="component" value="Unassembled WGS sequence"/>
</dbReference>
<dbReference type="EnsemblMetazoa" id="ASIC006615-RA">
    <property type="protein sequence ID" value="ASIC006615-PA"/>
    <property type="gene ID" value="ASIC006615"/>
</dbReference>
<dbReference type="AlphaFoldDB" id="A0A084VMS1"/>
<organism evidence="1">
    <name type="scientific">Anopheles sinensis</name>
    <name type="common">Mosquito</name>
    <dbReference type="NCBI Taxonomy" id="74873"/>
    <lineage>
        <taxon>Eukaryota</taxon>
        <taxon>Metazoa</taxon>
        <taxon>Ecdysozoa</taxon>
        <taxon>Arthropoda</taxon>
        <taxon>Hexapoda</taxon>
        <taxon>Insecta</taxon>
        <taxon>Pterygota</taxon>
        <taxon>Neoptera</taxon>
        <taxon>Endopterygota</taxon>
        <taxon>Diptera</taxon>
        <taxon>Nematocera</taxon>
        <taxon>Culicoidea</taxon>
        <taxon>Culicidae</taxon>
        <taxon>Anophelinae</taxon>
        <taxon>Anopheles</taxon>
    </lineage>
</organism>
<name>A0A084VMS1_ANOSI</name>
<dbReference type="VEuPathDB" id="VectorBase:ASIC006615"/>
<keyword evidence="3" id="KW-1185">Reference proteome</keyword>
<proteinExistence type="predicted"/>
<evidence type="ECO:0000313" key="2">
    <source>
        <dbReference type="EnsemblMetazoa" id="ASIC006615-PA"/>
    </source>
</evidence>
<accession>A0A084VMS1</accession>
<protein>
    <submittedName>
        <fullName evidence="1 2">Uncharacterized protein</fullName>
    </submittedName>
</protein>
<gene>
    <name evidence="1" type="ORF">ZHAS_00006615</name>
</gene>
<sequence length="76" mass="8064">MTDVGPERGLQSAYETINPLVAPQRPVMIPPTPTVVSTKGSASAWKHSLRSIIDPFSPCEGSVFSGPKTLLKTPGM</sequence>
<dbReference type="EMBL" id="KE524975">
    <property type="protein sequence ID" value="KFB39265.1"/>
    <property type="molecule type" value="Genomic_DNA"/>
</dbReference>
<evidence type="ECO:0000313" key="1">
    <source>
        <dbReference type="EMBL" id="KFB39265.1"/>
    </source>
</evidence>
<reference evidence="1 3" key="1">
    <citation type="journal article" date="2014" name="BMC Genomics">
        <title>Genome sequence of Anopheles sinensis provides insight into genetics basis of mosquito competence for malaria parasites.</title>
        <authorList>
            <person name="Zhou D."/>
            <person name="Zhang D."/>
            <person name="Ding G."/>
            <person name="Shi L."/>
            <person name="Hou Q."/>
            <person name="Ye Y."/>
            <person name="Xu Y."/>
            <person name="Zhou H."/>
            <person name="Xiong C."/>
            <person name="Li S."/>
            <person name="Yu J."/>
            <person name="Hong S."/>
            <person name="Yu X."/>
            <person name="Zou P."/>
            <person name="Chen C."/>
            <person name="Chang X."/>
            <person name="Wang W."/>
            <person name="Lv Y."/>
            <person name="Sun Y."/>
            <person name="Ma L."/>
            <person name="Shen B."/>
            <person name="Zhu C."/>
        </authorList>
    </citation>
    <scope>NUCLEOTIDE SEQUENCE [LARGE SCALE GENOMIC DNA]</scope>
</reference>